<keyword evidence="4 7" id="KW-0812">Transmembrane</keyword>
<dbReference type="FunFam" id="1.20.1510.10:FF:000006">
    <property type="entry name" value="Divalent cation efflux transporter"/>
    <property type="match status" value="1"/>
</dbReference>
<dbReference type="InterPro" id="IPR058533">
    <property type="entry name" value="Cation_efflux_TM"/>
</dbReference>
<dbReference type="InterPro" id="IPR050291">
    <property type="entry name" value="CDF_Transporter"/>
</dbReference>
<feature type="transmembrane region" description="Helical" evidence="7">
    <location>
        <begin position="90"/>
        <end position="108"/>
    </location>
</feature>
<dbReference type="SUPFAM" id="SSF161111">
    <property type="entry name" value="Cation efflux protein transmembrane domain-like"/>
    <property type="match status" value="1"/>
</dbReference>
<organism evidence="10 11">
    <name type="scientific">Isachenkonia alkalipeptolytica</name>
    <dbReference type="NCBI Taxonomy" id="2565777"/>
    <lineage>
        <taxon>Bacteria</taxon>
        <taxon>Bacillati</taxon>
        <taxon>Bacillota</taxon>
        <taxon>Clostridia</taxon>
        <taxon>Eubacteriales</taxon>
        <taxon>Clostridiaceae</taxon>
        <taxon>Isachenkonia</taxon>
    </lineage>
</organism>
<evidence type="ECO:0000259" key="8">
    <source>
        <dbReference type="Pfam" id="PF01545"/>
    </source>
</evidence>
<evidence type="ECO:0000256" key="7">
    <source>
        <dbReference type="SAM" id="Phobius"/>
    </source>
</evidence>
<dbReference type="GO" id="GO:0008324">
    <property type="term" value="F:monoatomic cation transmembrane transporter activity"/>
    <property type="evidence" value="ECO:0007669"/>
    <property type="project" value="InterPro"/>
</dbReference>
<proteinExistence type="inferred from homology"/>
<feature type="transmembrane region" description="Helical" evidence="7">
    <location>
        <begin position="199"/>
        <end position="218"/>
    </location>
</feature>
<dbReference type="PANTHER" id="PTHR43840">
    <property type="entry name" value="MITOCHONDRIAL METAL TRANSPORTER 1-RELATED"/>
    <property type="match status" value="1"/>
</dbReference>
<name>A0AA43XI34_9CLOT</name>
<dbReference type="PANTHER" id="PTHR43840:SF15">
    <property type="entry name" value="MITOCHONDRIAL METAL TRANSPORTER 1-RELATED"/>
    <property type="match status" value="1"/>
</dbReference>
<gene>
    <name evidence="10" type="ORF">ISALK_00135</name>
</gene>
<dbReference type="InterPro" id="IPR036837">
    <property type="entry name" value="Cation_efflux_CTD_sf"/>
</dbReference>
<dbReference type="GO" id="GO:0016020">
    <property type="term" value="C:membrane"/>
    <property type="evidence" value="ECO:0007669"/>
    <property type="project" value="UniProtKB-SubCell"/>
</dbReference>
<dbReference type="Proteomes" id="UP000449710">
    <property type="component" value="Unassembled WGS sequence"/>
</dbReference>
<comment type="caution">
    <text evidence="10">The sequence shown here is derived from an EMBL/GenBank/DDBJ whole genome shotgun (WGS) entry which is preliminary data.</text>
</comment>
<evidence type="ECO:0000256" key="2">
    <source>
        <dbReference type="ARBA" id="ARBA00008114"/>
    </source>
</evidence>
<dbReference type="Gene3D" id="1.20.1510.10">
    <property type="entry name" value="Cation efflux protein transmembrane domain"/>
    <property type="match status" value="1"/>
</dbReference>
<feature type="transmembrane region" description="Helical" evidence="7">
    <location>
        <begin position="128"/>
        <end position="150"/>
    </location>
</feature>
<keyword evidence="11" id="KW-1185">Reference proteome</keyword>
<comment type="similarity">
    <text evidence="2">Belongs to the cation diffusion facilitator (CDF) transporter (TC 2.A.4) family.</text>
</comment>
<evidence type="ECO:0000256" key="6">
    <source>
        <dbReference type="ARBA" id="ARBA00023136"/>
    </source>
</evidence>
<evidence type="ECO:0000256" key="5">
    <source>
        <dbReference type="ARBA" id="ARBA00022989"/>
    </source>
</evidence>
<protein>
    <submittedName>
        <fullName evidence="10">Cation transporter</fullName>
    </submittedName>
</protein>
<keyword evidence="5 7" id="KW-1133">Transmembrane helix</keyword>
<dbReference type="InterPro" id="IPR002524">
    <property type="entry name" value="Cation_efflux"/>
</dbReference>
<feature type="transmembrane region" description="Helical" evidence="7">
    <location>
        <begin position="21"/>
        <end position="42"/>
    </location>
</feature>
<feature type="domain" description="Cation efflux protein cytoplasmic" evidence="9">
    <location>
        <begin position="227"/>
        <end position="303"/>
    </location>
</feature>
<evidence type="ECO:0000256" key="3">
    <source>
        <dbReference type="ARBA" id="ARBA00022448"/>
    </source>
</evidence>
<feature type="transmembrane region" description="Helical" evidence="7">
    <location>
        <begin position="171"/>
        <end position="193"/>
    </location>
</feature>
<dbReference type="InterPro" id="IPR027469">
    <property type="entry name" value="Cation_efflux_TMD_sf"/>
</dbReference>
<dbReference type="EMBL" id="SUMG01000001">
    <property type="protein sequence ID" value="NBG86896.1"/>
    <property type="molecule type" value="Genomic_DNA"/>
</dbReference>
<evidence type="ECO:0000256" key="1">
    <source>
        <dbReference type="ARBA" id="ARBA00004141"/>
    </source>
</evidence>
<dbReference type="SUPFAM" id="SSF160240">
    <property type="entry name" value="Cation efflux protein cytoplasmic domain-like"/>
    <property type="match status" value="1"/>
</dbReference>
<sequence length="305" mass="33787">MKKEGSAMEKNDAKIQEINKVTLVGIFVNFLLSGIKIFAGLFGNSSALFADGLHSLSDFSTDIVAYLGARLGSKPPDDYHNYGYGKYETLATLFIALFLGFVALQIFIDSFQTILSLLRGDILQTPSWWAFFAALASILLNEGLFRYALAVGKRINSNSIIANAWHHRSDGWTSIAALIGVGGAIFLGGQWVILDPVAAILVSVLVLKVAIHIFLPAIRELLDFTLHPKELEQIYSIIEKYEEILDYHKLRSRKAGGRIVLEFHIVLKGELSLKKSHDIADALEKELKDFFGEQAIVTIHIEPPS</sequence>
<dbReference type="AlphaFoldDB" id="A0AA43XI34"/>
<dbReference type="Gene3D" id="3.30.70.1350">
    <property type="entry name" value="Cation efflux protein, cytoplasmic domain"/>
    <property type="match status" value="1"/>
</dbReference>
<feature type="transmembrane region" description="Helical" evidence="7">
    <location>
        <begin position="48"/>
        <end position="69"/>
    </location>
</feature>
<dbReference type="NCBIfam" id="TIGR01297">
    <property type="entry name" value="CDF"/>
    <property type="match status" value="1"/>
</dbReference>
<dbReference type="Pfam" id="PF16916">
    <property type="entry name" value="ZT_dimer"/>
    <property type="match status" value="1"/>
</dbReference>
<comment type="subcellular location">
    <subcellularLocation>
        <location evidence="1">Membrane</location>
        <topology evidence="1">Multi-pass membrane protein</topology>
    </subcellularLocation>
</comment>
<keyword evidence="3" id="KW-0813">Transport</keyword>
<evidence type="ECO:0000313" key="11">
    <source>
        <dbReference type="Proteomes" id="UP000449710"/>
    </source>
</evidence>
<reference evidence="10 11" key="1">
    <citation type="submission" date="2019-04" db="EMBL/GenBank/DDBJ databases">
        <title>Isachenkonia alkalipeptolytica gen. nov. sp. nov. a new anaerobic, alkiliphilic organothrophic bacterium capable to reduce synthesized ferrihydrite isolated from a soda lake.</title>
        <authorList>
            <person name="Toshchakov S.V."/>
            <person name="Zavarzina D.G."/>
            <person name="Zhilina T.N."/>
            <person name="Kostrikina N.A."/>
            <person name="Kublanov I.V."/>
        </authorList>
    </citation>
    <scope>NUCLEOTIDE SEQUENCE [LARGE SCALE GENOMIC DNA]</scope>
    <source>
        <strain evidence="10 11">Z-1701</strain>
    </source>
</reference>
<keyword evidence="6 7" id="KW-0472">Membrane</keyword>
<evidence type="ECO:0000256" key="4">
    <source>
        <dbReference type="ARBA" id="ARBA00022692"/>
    </source>
</evidence>
<evidence type="ECO:0000259" key="9">
    <source>
        <dbReference type="Pfam" id="PF16916"/>
    </source>
</evidence>
<feature type="domain" description="Cation efflux protein transmembrane" evidence="8">
    <location>
        <begin position="23"/>
        <end position="222"/>
    </location>
</feature>
<dbReference type="InterPro" id="IPR027470">
    <property type="entry name" value="Cation_efflux_CTD"/>
</dbReference>
<dbReference type="Pfam" id="PF01545">
    <property type="entry name" value="Cation_efflux"/>
    <property type="match status" value="1"/>
</dbReference>
<evidence type="ECO:0000313" key="10">
    <source>
        <dbReference type="EMBL" id="NBG86896.1"/>
    </source>
</evidence>
<accession>A0AA43XI34</accession>